<name>A0A1J5PCM2_9ZZZZ</name>
<organism evidence="1">
    <name type="scientific">mine drainage metagenome</name>
    <dbReference type="NCBI Taxonomy" id="410659"/>
    <lineage>
        <taxon>unclassified sequences</taxon>
        <taxon>metagenomes</taxon>
        <taxon>ecological metagenomes</taxon>
    </lineage>
</organism>
<reference evidence="1" key="1">
    <citation type="submission" date="2016-10" db="EMBL/GenBank/DDBJ databases">
        <title>Sequence of Gallionella enrichment culture.</title>
        <authorList>
            <person name="Poehlein A."/>
            <person name="Muehling M."/>
            <person name="Daniel R."/>
        </authorList>
    </citation>
    <scope>NUCLEOTIDE SEQUENCE</scope>
</reference>
<gene>
    <name evidence="1" type="ORF">GALL_528740</name>
</gene>
<proteinExistence type="predicted"/>
<evidence type="ECO:0000313" key="1">
    <source>
        <dbReference type="EMBL" id="OIQ65567.1"/>
    </source>
</evidence>
<sequence length="166" mass="18266">MGHNHREGTGRRGIDLALGRVGPHRGHVGRHIVRKMIGPGVDPAHRKRKLRKGENDRAADMAGAKEQDRFAGLAEPLHEPLFGRGFAIFRGVNIPIQNLSRDPALRSHAADADKRPGFLRGGKFANMVEIAGIEGLNQGSHRSAAALAEIRAQRPDLHRCRGRLRR</sequence>
<dbReference type="AlphaFoldDB" id="A0A1J5PCM2"/>
<comment type="caution">
    <text evidence="1">The sequence shown here is derived from an EMBL/GenBank/DDBJ whole genome shotgun (WGS) entry which is preliminary data.</text>
</comment>
<protein>
    <submittedName>
        <fullName evidence="1">Uncharacterized protein</fullName>
    </submittedName>
</protein>
<dbReference type="EMBL" id="MLJW01007222">
    <property type="protein sequence ID" value="OIQ65567.1"/>
    <property type="molecule type" value="Genomic_DNA"/>
</dbReference>
<accession>A0A1J5PCM2</accession>